<dbReference type="Pfam" id="PF16113">
    <property type="entry name" value="ECH_2"/>
    <property type="match status" value="1"/>
</dbReference>
<dbReference type="InterPro" id="IPR029045">
    <property type="entry name" value="ClpP/crotonase-like_dom_sf"/>
</dbReference>
<dbReference type="InterPro" id="IPR032259">
    <property type="entry name" value="HIBYL-CoA-H"/>
</dbReference>
<dbReference type="EMBL" id="HG916765">
    <property type="protein sequence ID" value="CDM25304.1"/>
    <property type="molecule type" value="Genomic_DNA"/>
</dbReference>
<dbReference type="SUPFAM" id="SSF52096">
    <property type="entry name" value="ClpP/crotonase"/>
    <property type="match status" value="1"/>
</dbReference>
<dbReference type="PANTHER" id="PTHR43176">
    <property type="entry name" value="3-HYDROXYISOBUTYRYL-COA HYDROLASE-RELATED"/>
    <property type="match status" value="1"/>
</dbReference>
<evidence type="ECO:0000313" key="6">
    <source>
        <dbReference type="Proteomes" id="UP000019805"/>
    </source>
</evidence>
<sequence length="388" mass="42239">MSASPLAESAGQAPVLFQELPAGGGRRIGVATLNSPRTLNGLSLPMCRLLDDRLRAWQNDPAIAAVLLEGAGGKAFCAGGDLHSLYRAILENGSGQAWNNLYARRFFETEYRLDFLIHSYRKPLICWGSGIVMGGGVGLMMGASHRIVTETTRFAMPEIAIGLYPDVGGTWMLSRLPRGIGTFLALTGAQLGASDCMRLGLADRVCRSTRLEDLRAALAAADWSADPQAHARQVDHVLDGLCDSGPAQSPGPLQIRFDEIRAACDRADFDEIRARLLAWADHEDPWLARAAAAFAAGSPGSARLGYTLIARMRPLSLADAFRQEYVVSLHCTVQGDFQEGIRALLIDKDKSPQWLPATHEQADSHWVERFFRPPWPKSESHPLADLEG</sequence>
<organism evidence="5 6">
    <name type="scientific">Castellaniella defragrans (strain DSM 12143 / CCUG 39792 / 65Phen)</name>
    <name type="common">Alcaligenes defragrans</name>
    <dbReference type="NCBI Taxonomy" id="1437824"/>
    <lineage>
        <taxon>Bacteria</taxon>
        <taxon>Pseudomonadati</taxon>
        <taxon>Pseudomonadota</taxon>
        <taxon>Betaproteobacteria</taxon>
        <taxon>Burkholderiales</taxon>
        <taxon>Alcaligenaceae</taxon>
        <taxon>Castellaniella</taxon>
    </lineage>
</organism>
<dbReference type="RefSeq" id="WP_052355881.1">
    <property type="nucleotide sequence ID" value="NZ_HG916765.1"/>
</dbReference>
<feature type="domain" description="Enoyl-CoA hydratase/isomerase" evidence="4">
    <location>
        <begin position="28"/>
        <end position="371"/>
    </location>
</feature>
<name>W8X0A3_CASD6</name>
<keyword evidence="3 5" id="KW-0378">Hydrolase</keyword>
<dbReference type="PANTHER" id="PTHR43176:SF3">
    <property type="entry name" value="3-HYDROXYISOBUTYRYL-COA HYDROLASE, MITOCHONDRIAL"/>
    <property type="match status" value="1"/>
</dbReference>
<gene>
    <name evidence="5" type="ORF">BN940_14296</name>
</gene>
<dbReference type="EC" id="3.1.2.4" evidence="2"/>
<dbReference type="CDD" id="cd06558">
    <property type="entry name" value="crotonase-like"/>
    <property type="match status" value="1"/>
</dbReference>
<evidence type="ECO:0000259" key="4">
    <source>
        <dbReference type="Pfam" id="PF16113"/>
    </source>
</evidence>
<evidence type="ECO:0000256" key="3">
    <source>
        <dbReference type="ARBA" id="ARBA00022801"/>
    </source>
</evidence>
<protein>
    <recommendedName>
        <fullName evidence="2">3-hydroxyisobutyryl-CoA hydrolase</fullName>
        <ecNumber evidence="2">3.1.2.4</ecNumber>
    </recommendedName>
</protein>
<dbReference type="GO" id="GO:0006574">
    <property type="term" value="P:L-valine catabolic process"/>
    <property type="evidence" value="ECO:0007669"/>
    <property type="project" value="TreeGrafter"/>
</dbReference>
<dbReference type="HOGENOM" id="CLU_009834_22_1_4"/>
<dbReference type="AlphaFoldDB" id="W8X0A3"/>
<evidence type="ECO:0000313" key="5">
    <source>
        <dbReference type="EMBL" id="CDM25304.1"/>
    </source>
</evidence>
<accession>W8X0A3</accession>
<dbReference type="OrthoDB" id="9790967at2"/>
<dbReference type="GO" id="GO:0003860">
    <property type="term" value="F:3-hydroxyisobutyryl-CoA hydrolase activity"/>
    <property type="evidence" value="ECO:0007669"/>
    <property type="project" value="UniProtKB-EC"/>
</dbReference>
<evidence type="ECO:0000256" key="2">
    <source>
        <dbReference type="ARBA" id="ARBA00011915"/>
    </source>
</evidence>
<comment type="catalytic activity">
    <reaction evidence="1">
        <text>3-hydroxy-2-methylpropanoyl-CoA + H2O = 3-hydroxy-2-methylpropanoate + CoA + H(+)</text>
        <dbReference type="Rhea" id="RHEA:20888"/>
        <dbReference type="ChEBI" id="CHEBI:11805"/>
        <dbReference type="ChEBI" id="CHEBI:15377"/>
        <dbReference type="ChEBI" id="CHEBI:15378"/>
        <dbReference type="ChEBI" id="CHEBI:57287"/>
        <dbReference type="ChEBI" id="CHEBI:57340"/>
        <dbReference type="EC" id="3.1.2.4"/>
    </reaction>
</comment>
<proteinExistence type="predicted"/>
<dbReference type="Proteomes" id="UP000019805">
    <property type="component" value="Chromosome"/>
</dbReference>
<dbReference type="STRING" id="1437824.BN940_14296"/>
<evidence type="ECO:0000256" key="1">
    <source>
        <dbReference type="ARBA" id="ARBA00001709"/>
    </source>
</evidence>
<dbReference type="KEGG" id="cdn:BN940_14296"/>
<dbReference type="InterPro" id="IPR045004">
    <property type="entry name" value="ECH_dom"/>
</dbReference>
<dbReference type="GO" id="GO:0005829">
    <property type="term" value="C:cytosol"/>
    <property type="evidence" value="ECO:0007669"/>
    <property type="project" value="TreeGrafter"/>
</dbReference>
<keyword evidence="6" id="KW-1185">Reference proteome</keyword>
<dbReference type="eggNOG" id="COG1024">
    <property type="taxonomic scope" value="Bacteria"/>
</dbReference>
<dbReference type="NCBIfam" id="NF004127">
    <property type="entry name" value="PRK05617.1"/>
    <property type="match status" value="1"/>
</dbReference>
<reference evidence="5 6" key="1">
    <citation type="journal article" date="2014" name="BMC Microbiol.">
        <title>The oxygen-independent metabolism of cyclic monoterpenes in Castellaniella defragrans 65Phen.</title>
        <authorList>
            <person name="Petasch J."/>
            <person name="Disch E.M."/>
            <person name="Markert S."/>
            <person name="Becher D."/>
            <person name="Schweder T."/>
            <person name="Huttel B."/>
            <person name="Reinhardt R."/>
            <person name="Harder J."/>
        </authorList>
    </citation>
    <scope>NUCLEOTIDE SEQUENCE [LARGE SCALE GENOMIC DNA]</scope>
    <source>
        <strain evidence="5">65Phen</strain>
    </source>
</reference>
<dbReference type="PATRIC" id="fig|1437824.5.peg.2824"/>
<dbReference type="Gene3D" id="3.90.226.10">
    <property type="entry name" value="2-enoyl-CoA Hydratase, Chain A, domain 1"/>
    <property type="match status" value="1"/>
</dbReference>